<dbReference type="PANTHER" id="PTHR18895">
    <property type="entry name" value="HEMK METHYLTRANSFERASE"/>
    <property type="match status" value="1"/>
</dbReference>
<protein>
    <submittedName>
        <fullName evidence="5">Methyltransferase domain protein</fullName>
    </submittedName>
</protein>
<proteinExistence type="predicted"/>
<dbReference type="InterPro" id="IPR007848">
    <property type="entry name" value="Small_mtfrase_dom"/>
</dbReference>
<dbReference type="Proteomes" id="UP000238390">
    <property type="component" value="Chromosome"/>
</dbReference>
<dbReference type="EMBL" id="CP027169">
    <property type="protein sequence ID" value="AVK06691.1"/>
    <property type="molecule type" value="Genomic_DNA"/>
</dbReference>
<dbReference type="PANTHER" id="PTHR18895:SF74">
    <property type="entry name" value="MTRF1L RELEASE FACTOR GLUTAMINE METHYLTRANSFERASE"/>
    <property type="match status" value="1"/>
</dbReference>
<dbReference type="GO" id="GO:0003676">
    <property type="term" value="F:nucleic acid binding"/>
    <property type="evidence" value="ECO:0007669"/>
    <property type="project" value="InterPro"/>
</dbReference>
<evidence type="ECO:0000313" key="6">
    <source>
        <dbReference type="Proteomes" id="UP000238390"/>
    </source>
</evidence>
<accession>A0A2R3IXP5</accession>
<dbReference type="InterPro" id="IPR050320">
    <property type="entry name" value="N5-glutamine_MTase"/>
</dbReference>
<dbReference type="AlphaFoldDB" id="A0A2R3IXP5"/>
<dbReference type="Gene3D" id="3.40.50.150">
    <property type="entry name" value="Vaccinia Virus protein VP39"/>
    <property type="match status" value="1"/>
</dbReference>
<evidence type="ECO:0000259" key="4">
    <source>
        <dbReference type="Pfam" id="PF05175"/>
    </source>
</evidence>
<name>A0A2R3IXP5_9PSED</name>
<evidence type="ECO:0000256" key="3">
    <source>
        <dbReference type="ARBA" id="ARBA00022691"/>
    </source>
</evidence>
<dbReference type="Pfam" id="PF05175">
    <property type="entry name" value="MTS"/>
    <property type="match status" value="1"/>
</dbReference>
<keyword evidence="3" id="KW-0949">S-adenosyl-L-methionine</keyword>
<evidence type="ECO:0000256" key="1">
    <source>
        <dbReference type="ARBA" id="ARBA00022603"/>
    </source>
</evidence>
<keyword evidence="6" id="KW-1185">Reference proteome</keyword>
<dbReference type="InterPro" id="IPR002052">
    <property type="entry name" value="DNA_methylase_N6_adenine_CS"/>
</dbReference>
<organism evidence="5 6">
    <name type="scientific">Pseudomonas paraeruginosa</name>
    <dbReference type="NCBI Taxonomy" id="2994495"/>
    <lineage>
        <taxon>Bacteria</taxon>
        <taxon>Pseudomonadati</taxon>
        <taxon>Pseudomonadota</taxon>
        <taxon>Gammaproteobacteria</taxon>
        <taxon>Pseudomonadales</taxon>
        <taxon>Pseudomonadaceae</taxon>
        <taxon>Pseudomonas</taxon>
    </lineage>
</organism>
<evidence type="ECO:0000256" key="2">
    <source>
        <dbReference type="ARBA" id="ARBA00022679"/>
    </source>
</evidence>
<dbReference type="InterPro" id="IPR029063">
    <property type="entry name" value="SAM-dependent_MTases_sf"/>
</dbReference>
<dbReference type="SUPFAM" id="SSF53335">
    <property type="entry name" value="S-adenosyl-L-methionine-dependent methyltransferases"/>
    <property type="match status" value="1"/>
</dbReference>
<dbReference type="GO" id="GO:0036009">
    <property type="term" value="F:protein-glutamine N-methyltransferase activity"/>
    <property type="evidence" value="ECO:0007669"/>
    <property type="project" value="TreeGrafter"/>
</dbReference>
<dbReference type="RefSeq" id="WP_043104303.1">
    <property type="nucleotide sequence ID" value="NZ_CP027169.1"/>
</dbReference>
<feature type="domain" description="Methyltransferase small" evidence="4">
    <location>
        <begin position="130"/>
        <end position="252"/>
    </location>
</feature>
<sequence>MPSLNDPRLDALVSLGNWLRSQDYRFVTVTPATHERVNARPENRMARDLAGIFGWSRTFTAQCLPADWLALLAGHDLIHREAEGWRSRVRYSSLGDELLVHSAFPTLAADAVFFGPDTYRFDRLIRSHLAALDPTGIRRAADIGCGAGPGAIRIALACPDAEVHGLDINPAALDLARVNAALAGVDNLTLARSDLLCQAPGRFDLIVANPPYLLDASERAYRHGGGSLGAGLSLAIVDAALERLEPGGSLLLYTGVAMVDGADPFLARVRERLAQRARGWDWEYQELDPDVFAEELESPAYREAERIAVVGLRVSRRA</sequence>
<dbReference type="PROSITE" id="PS00092">
    <property type="entry name" value="N6_MTASE"/>
    <property type="match status" value="1"/>
</dbReference>
<keyword evidence="2" id="KW-0808">Transferase</keyword>
<evidence type="ECO:0000313" key="5">
    <source>
        <dbReference type="EMBL" id="AVK06691.1"/>
    </source>
</evidence>
<keyword evidence="1 5" id="KW-0489">Methyltransferase</keyword>
<dbReference type="CDD" id="cd02440">
    <property type="entry name" value="AdoMet_MTases"/>
    <property type="match status" value="1"/>
</dbReference>
<dbReference type="GO" id="GO:0032259">
    <property type="term" value="P:methylation"/>
    <property type="evidence" value="ECO:0007669"/>
    <property type="project" value="UniProtKB-KW"/>
</dbReference>
<gene>
    <name evidence="5" type="ORF">CSB93_4356</name>
</gene>
<reference evidence="5 6" key="1">
    <citation type="submission" date="2018-02" db="EMBL/GenBank/DDBJ databases">
        <title>FDA/CDC Antimicrobial Resistant Isolate Bank Genome Sequencing.</title>
        <authorList>
            <person name="Benahmed F.H."/>
            <person name="Lutgring J.D."/>
            <person name="Yoo B."/>
            <person name="Machado M."/>
            <person name="Brown A."/>
            <person name="McAllister G."/>
            <person name="Perry A."/>
            <person name="Halpin A.L."/>
            <person name="Vavikolanu K."/>
            <person name="Ott S."/>
            <person name="Zhao X."/>
            <person name="Tallon L.J."/>
            <person name="Sadzewicz L."/>
            <person name="Aluvathingal J."/>
            <person name="Nadendla S."/>
            <person name="Voskania-kordi A."/>
            <person name="Simonyan V."/>
            <person name="Patel J."/>
            <person name="Shawar R.M."/>
        </authorList>
    </citation>
    <scope>NUCLEOTIDE SEQUENCE [LARGE SCALE GENOMIC DNA]</scope>
    <source>
        <strain evidence="5 6">AR_0356</strain>
    </source>
</reference>